<name>A0A927FGA3_9BURK</name>
<keyword evidence="1" id="KW-0472">Membrane</keyword>
<accession>A0A927FGA3</accession>
<evidence type="ECO:0000313" key="2">
    <source>
        <dbReference type="EMBL" id="MBD8050904.1"/>
    </source>
</evidence>
<sequence>MDINTLRSIVTVVTFAVFIGILWWAMSRRNQARFDEAARLPFGQDD</sequence>
<dbReference type="Pfam" id="PF05545">
    <property type="entry name" value="FixQ"/>
    <property type="match status" value="1"/>
</dbReference>
<comment type="caution">
    <text evidence="2">The sequence shown here is derived from an EMBL/GenBank/DDBJ whole genome shotgun (WGS) entry which is preliminary data.</text>
</comment>
<dbReference type="Proteomes" id="UP000647424">
    <property type="component" value="Unassembled WGS sequence"/>
</dbReference>
<keyword evidence="3" id="KW-1185">Reference proteome</keyword>
<dbReference type="RefSeq" id="WP_191819379.1">
    <property type="nucleotide sequence ID" value="NZ_JACYFT010000002.1"/>
</dbReference>
<reference evidence="2" key="1">
    <citation type="submission" date="2020-09" db="EMBL/GenBank/DDBJ databases">
        <title>Genome seq and assembly of Limnohabitants sp.</title>
        <authorList>
            <person name="Chhetri G."/>
        </authorList>
    </citation>
    <scope>NUCLEOTIDE SEQUENCE</scope>
    <source>
        <strain evidence="2">JUR4</strain>
    </source>
</reference>
<keyword evidence="1" id="KW-1133">Transmembrane helix</keyword>
<proteinExistence type="predicted"/>
<evidence type="ECO:0000313" key="3">
    <source>
        <dbReference type="Proteomes" id="UP000647424"/>
    </source>
</evidence>
<gene>
    <name evidence="2" type="ORF">IC609_10130</name>
</gene>
<protein>
    <submittedName>
        <fullName evidence="2">CcoQ/FixQ family Cbb3-type cytochrome c oxidase assembly chaperone</fullName>
    </submittedName>
</protein>
<keyword evidence="1" id="KW-0812">Transmembrane</keyword>
<organism evidence="2 3">
    <name type="scientific">Limnohabitans radicicola</name>
    <dbReference type="NCBI Taxonomy" id="2771427"/>
    <lineage>
        <taxon>Bacteria</taxon>
        <taxon>Pseudomonadati</taxon>
        <taxon>Pseudomonadota</taxon>
        <taxon>Betaproteobacteria</taxon>
        <taxon>Burkholderiales</taxon>
        <taxon>Comamonadaceae</taxon>
        <taxon>Limnohabitans</taxon>
    </lineage>
</organism>
<dbReference type="InterPro" id="IPR008621">
    <property type="entry name" value="Cbb3-typ_cyt_oxidase_comp"/>
</dbReference>
<feature type="transmembrane region" description="Helical" evidence="1">
    <location>
        <begin position="6"/>
        <end position="25"/>
    </location>
</feature>
<dbReference type="AlphaFoldDB" id="A0A927FGA3"/>
<dbReference type="CDD" id="cd01324">
    <property type="entry name" value="cbb3_Oxidase_CcoQ"/>
    <property type="match status" value="1"/>
</dbReference>
<evidence type="ECO:0000256" key="1">
    <source>
        <dbReference type="SAM" id="Phobius"/>
    </source>
</evidence>
<dbReference type="EMBL" id="JACYFT010000002">
    <property type="protein sequence ID" value="MBD8050904.1"/>
    <property type="molecule type" value="Genomic_DNA"/>
</dbReference>